<evidence type="ECO:0000256" key="1">
    <source>
        <dbReference type="SAM" id="MobiDB-lite"/>
    </source>
</evidence>
<evidence type="ECO:0000256" key="2">
    <source>
        <dbReference type="SAM" id="Phobius"/>
    </source>
</evidence>
<reference evidence="3 4" key="1">
    <citation type="submission" date="2016-01" db="EMBL/GenBank/DDBJ databases">
        <title>Genome sequence of Thermus parvatiensis, a thermophile isolated from a hot water spring.</title>
        <authorList>
            <person name="Tripathi C."/>
            <person name="Lal R."/>
        </authorList>
    </citation>
    <scope>NUCLEOTIDE SEQUENCE [LARGE SCALE GENOMIC DNA]</scope>
    <source>
        <strain evidence="3 4">RL</strain>
    </source>
</reference>
<dbReference type="Proteomes" id="UP000061630">
    <property type="component" value="Chromosome"/>
</dbReference>
<dbReference type="AlphaFoldDB" id="A0A120HTD3"/>
<keyword evidence="2" id="KW-1133">Transmembrane helix</keyword>
<sequence>MQTVVEEPQAQTPPPPPPVEEAEAAPSSGSWEPLGEEAPEDFSELPPAEPPVIPFTGEEIAGGAAFLLMLGVRVQSEEEKAAFLRAWQGALFGLMPPAQVLDVLKVGEALAQYGIGKNRLPGMGSVENLPPWLRILLGGGVLAIAAYGGVRAVMDVRASRTAGGAPDGAPPSA</sequence>
<feature type="compositionally biased region" description="Acidic residues" evidence="1">
    <location>
        <begin position="34"/>
        <end position="43"/>
    </location>
</feature>
<name>A0A120HTD3_9DEIN</name>
<evidence type="ECO:0000313" key="3">
    <source>
        <dbReference type="EMBL" id="AMA76131.1"/>
    </source>
</evidence>
<protein>
    <submittedName>
        <fullName evidence="3">Uncharacterized protein</fullName>
    </submittedName>
</protein>
<keyword evidence="2" id="KW-0812">Transmembrane</keyword>
<dbReference type="EMBL" id="CP014141">
    <property type="protein sequence ID" value="AMA76131.1"/>
    <property type="molecule type" value="Genomic_DNA"/>
</dbReference>
<evidence type="ECO:0000313" key="4">
    <source>
        <dbReference type="Proteomes" id="UP000061630"/>
    </source>
</evidence>
<feature type="transmembrane region" description="Helical" evidence="2">
    <location>
        <begin position="132"/>
        <end position="150"/>
    </location>
</feature>
<accession>A0A120HTD3</accession>
<keyword evidence="2" id="KW-0472">Membrane</keyword>
<organism evidence="3 4">
    <name type="scientific">Thermus parvatiensis</name>
    <dbReference type="NCBI Taxonomy" id="456163"/>
    <lineage>
        <taxon>Bacteria</taxon>
        <taxon>Thermotogati</taxon>
        <taxon>Deinococcota</taxon>
        <taxon>Deinococci</taxon>
        <taxon>Thermales</taxon>
        <taxon>Thermaceae</taxon>
        <taxon>Thermus</taxon>
    </lineage>
</organism>
<feature type="region of interest" description="Disordered" evidence="1">
    <location>
        <begin position="1"/>
        <end position="52"/>
    </location>
</feature>
<dbReference type="KEGG" id="tpar:AV541_09580"/>
<proteinExistence type="predicted"/>
<feature type="compositionally biased region" description="Low complexity" evidence="1">
    <location>
        <begin position="1"/>
        <end position="10"/>
    </location>
</feature>
<gene>
    <name evidence="3" type="ORF">AV541_09580</name>
</gene>